<dbReference type="Gene3D" id="3.40.50.620">
    <property type="entry name" value="HUPs"/>
    <property type="match status" value="1"/>
</dbReference>
<evidence type="ECO:0000256" key="3">
    <source>
        <dbReference type="HAMAP-Rule" id="MF_03054"/>
    </source>
</evidence>
<comment type="function">
    <text evidence="3">Plays a central role in 2-thiolation of mcm(5)S(2)U at tRNA wobble positions of tRNA(Lys), tRNA(Glu) and tRNA(Gln). May act by forming a heterodimer with NCS6 that ligates sulfur from thiocarboxylated URM1 onto the uridine of tRNAs at wobble position. Prior mcm(5) tRNA modification by the elongator complex is required for 2-thiolation. May also be involved in protein urmylation.</text>
</comment>
<dbReference type="PANTHER" id="PTHR20882">
    <property type="entry name" value="CYTOPLASMIC TRNA 2-THIOLATION PROTEIN 2"/>
    <property type="match status" value="1"/>
</dbReference>
<dbReference type="GO" id="GO:0016779">
    <property type="term" value="F:nucleotidyltransferase activity"/>
    <property type="evidence" value="ECO:0007669"/>
    <property type="project" value="UniProtKB-UniRule"/>
</dbReference>
<dbReference type="Proteomes" id="UP000800235">
    <property type="component" value="Unassembled WGS sequence"/>
</dbReference>
<comment type="subcellular location">
    <subcellularLocation>
        <location evidence="3">Cytoplasm</location>
    </subcellularLocation>
</comment>
<dbReference type="GO" id="GO:0000049">
    <property type="term" value="F:tRNA binding"/>
    <property type="evidence" value="ECO:0007669"/>
    <property type="project" value="InterPro"/>
</dbReference>
<keyword evidence="1 3" id="KW-0963">Cytoplasm</keyword>
<keyword evidence="5" id="KW-1185">Reference proteome</keyword>
<comment type="similarity">
    <text evidence="3">Belongs to the CTU2/NCS2 family.</text>
</comment>
<dbReference type="Pfam" id="PF10288">
    <property type="entry name" value="CTU2"/>
    <property type="match status" value="1"/>
</dbReference>
<dbReference type="SUPFAM" id="SSF52402">
    <property type="entry name" value="Adenine nucleotide alpha hydrolases-like"/>
    <property type="match status" value="1"/>
</dbReference>
<gene>
    <name evidence="3" type="primary">NCS2</name>
    <name evidence="3" type="synonym">CTU2</name>
    <name evidence="4" type="ORF">EJ08DRAFT_491389</name>
</gene>
<evidence type="ECO:0000256" key="1">
    <source>
        <dbReference type="ARBA" id="ARBA00022490"/>
    </source>
</evidence>
<dbReference type="PANTHER" id="PTHR20882:SF14">
    <property type="entry name" value="CYTOPLASMIC TRNA 2-THIOLATION PROTEIN 2"/>
    <property type="match status" value="1"/>
</dbReference>
<dbReference type="OrthoDB" id="25129at2759"/>
<protein>
    <recommendedName>
        <fullName evidence="3">Cytoplasmic tRNA 2-thiolation protein 2</fullName>
    </recommendedName>
</protein>
<keyword evidence="2 3" id="KW-0819">tRNA processing</keyword>
<comment type="caution">
    <text evidence="4">The sequence shown here is derived from an EMBL/GenBank/DDBJ whole genome shotgun (WGS) entry which is preliminary data.</text>
</comment>
<dbReference type="GO" id="GO:0032447">
    <property type="term" value="P:protein urmylation"/>
    <property type="evidence" value="ECO:0007669"/>
    <property type="project" value="UniProtKB-UniRule"/>
</dbReference>
<dbReference type="EMBL" id="MU007097">
    <property type="protein sequence ID" value="KAF2421531.1"/>
    <property type="molecule type" value="Genomic_DNA"/>
</dbReference>
<dbReference type="GO" id="GO:0016783">
    <property type="term" value="F:sulfurtransferase activity"/>
    <property type="evidence" value="ECO:0007669"/>
    <property type="project" value="TreeGrafter"/>
</dbReference>
<organism evidence="4 5">
    <name type="scientific">Tothia fuscella</name>
    <dbReference type="NCBI Taxonomy" id="1048955"/>
    <lineage>
        <taxon>Eukaryota</taxon>
        <taxon>Fungi</taxon>
        <taxon>Dikarya</taxon>
        <taxon>Ascomycota</taxon>
        <taxon>Pezizomycotina</taxon>
        <taxon>Dothideomycetes</taxon>
        <taxon>Pleosporomycetidae</taxon>
        <taxon>Venturiales</taxon>
        <taxon>Cylindrosympodiaceae</taxon>
        <taxon>Tothia</taxon>
    </lineage>
</organism>
<reference evidence="4" key="1">
    <citation type="journal article" date="2020" name="Stud. Mycol.">
        <title>101 Dothideomycetes genomes: a test case for predicting lifestyles and emergence of pathogens.</title>
        <authorList>
            <person name="Haridas S."/>
            <person name="Albert R."/>
            <person name="Binder M."/>
            <person name="Bloem J."/>
            <person name="Labutti K."/>
            <person name="Salamov A."/>
            <person name="Andreopoulos B."/>
            <person name="Baker S."/>
            <person name="Barry K."/>
            <person name="Bills G."/>
            <person name="Bluhm B."/>
            <person name="Cannon C."/>
            <person name="Castanera R."/>
            <person name="Culley D."/>
            <person name="Daum C."/>
            <person name="Ezra D."/>
            <person name="Gonzalez J."/>
            <person name="Henrissat B."/>
            <person name="Kuo A."/>
            <person name="Liang C."/>
            <person name="Lipzen A."/>
            <person name="Lutzoni F."/>
            <person name="Magnuson J."/>
            <person name="Mondo S."/>
            <person name="Nolan M."/>
            <person name="Ohm R."/>
            <person name="Pangilinan J."/>
            <person name="Park H.-J."/>
            <person name="Ramirez L."/>
            <person name="Alfaro M."/>
            <person name="Sun H."/>
            <person name="Tritt A."/>
            <person name="Yoshinaga Y."/>
            <person name="Zwiers L.-H."/>
            <person name="Turgeon B."/>
            <person name="Goodwin S."/>
            <person name="Spatafora J."/>
            <person name="Crous P."/>
            <person name="Grigoriev I."/>
        </authorList>
    </citation>
    <scope>NUCLEOTIDE SEQUENCE</scope>
    <source>
        <strain evidence="4">CBS 130266</strain>
    </source>
</reference>
<name>A0A9P4NHR4_9PEZI</name>
<dbReference type="HAMAP" id="MF_03054">
    <property type="entry name" value="CTU2"/>
    <property type="match status" value="1"/>
</dbReference>
<dbReference type="GO" id="GO:0002143">
    <property type="term" value="P:tRNA wobble position uridine thiolation"/>
    <property type="evidence" value="ECO:0007669"/>
    <property type="project" value="TreeGrafter"/>
</dbReference>
<dbReference type="GO" id="GO:0005829">
    <property type="term" value="C:cytosol"/>
    <property type="evidence" value="ECO:0007669"/>
    <property type="project" value="TreeGrafter"/>
</dbReference>
<accession>A0A9P4NHR4</accession>
<dbReference type="InterPro" id="IPR019407">
    <property type="entry name" value="CTU2"/>
</dbReference>
<dbReference type="InterPro" id="IPR014729">
    <property type="entry name" value="Rossmann-like_a/b/a_fold"/>
</dbReference>
<evidence type="ECO:0000313" key="5">
    <source>
        <dbReference type="Proteomes" id="UP000800235"/>
    </source>
</evidence>
<evidence type="ECO:0000256" key="2">
    <source>
        <dbReference type="ARBA" id="ARBA00022694"/>
    </source>
</evidence>
<evidence type="ECO:0000313" key="4">
    <source>
        <dbReference type="EMBL" id="KAF2421531.1"/>
    </source>
</evidence>
<comment type="pathway">
    <text evidence="3">tRNA modification; 5-methoxycarbonylmethyl-2-thiouridine-tRNA biosynthesis.</text>
</comment>
<dbReference type="AlphaFoldDB" id="A0A9P4NHR4"/>
<sequence length="363" mass="40197">MPAKHIGAICRRCNILEATLTVRSDPLCRDCFVKYVHTKVIKRMEAFRTRHSTADQTRVLLLPVSFGVSSITLLHILDGHLKAQNERTGRKGFALHVLFVEEELSTREELEKKVGFLKERYGRHEFSSIHLSQIFKSGGNSDEISQTRMEALFSTIKSATSLTDVAIILRTRLIVQFAQDSNCEGILWGDSTTKLAEKVLSETAKGRGFTLPWQVADGMSPYGIPFYYPMRDVLKKEIIAHLDLVSPPLSPLLANGILAPTIAPPSAKNTTIDILMRQYFESVEESYPSIVSNVVRTTSKLQAPLDANISLCKLCKLPVNDDKLGIHGWGGDQAILTDADEDRLGLCYGCSRAVGREGAALLP</sequence>
<proteinExistence type="inferred from homology"/>